<gene>
    <name evidence="3" type="ORF">FB45DRAFT_943139</name>
</gene>
<keyword evidence="2" id="KW-0472">Membrane</keyword>
<comment type="caution">
    <text evidence="3">The sequence shown here is derived from an EMBL/GenBank/DDBJ whole genome shotgun (WGS) entry which is preliminary data.</text>
</comment>
<keyword evidence="4" id="KW-1185">Reference proteome</keyword>
<keyword evidence="2" id="KW-1133">Transmembrane helix</keyword>
<protein>
    <submittedName>
        <fullName evidence="3">Uncharacterized protein</fullName>
    </submittedName>
</protein>
<feature type="compositionally biased region" description="Basic and acidic residues" evidence="1">
    <location>
        <begin position="73"/>
        <end position="87"/>
    </location>
</feature>
<dbReference type="EMBL" id="JARKIF010000037">
    <property type="protein sequence ID" value="KAJ7609872.1"/>
    <property type="molecule type" value="Genomic_DNA"/>
</dbReference>
<feature type="transmembrane region" description="Helical" evidence="2">
    <location>
        <begin position="107"/>
        <end position="135"/>
    </location>
</feature>
<dbReference type="Proteomes" id="UP001221142">
    <property type="component" value="Unassembled WGS sequence"/>
</dbReference>
<reference evidence="3" key="1">
    <citation type="submission" date="2023-03" db="EMBL/GenBank/DDBJ databases">
        <title>Massive genome expansion in bonnet fungi (Mycena s.s.) driven by repeated elements and novel gene families across ecological guilds.</title>
        <authorList>
            <consortium name="Lawrence Berkeley National Laboratory"/>
            <person name="Harder C.B."/>
            <person name="Miyauchi S."/>
            <person name="Viragh M."/>
            <person name="Kuo A."/>
            <person name="Thoen E."/>
            <person name="Andreopoulos B."/>
            <person name="Lu D."/>
            <person name="Skrede I."/>
            <person name="Drula E."/>
            <person name="Henrissat B."/>
            <person name="Morin E."/>
            <person name="Kohler A."/>
            <person name="Barry K."/>
            <person name="LaButti K."/>
            <person name="Morin E."/>
            <person name="Salamov A."/>
            <person name="Lipzen A."/>
            <person name="Mereny Z."/>
            <person name="Hegedus B."/>
            <person name="Baldrian P."/>
            <person name="Stursova M."/>
            <person name="Weitz H."/>
            <person name="Taylor A."/>
            <person name="Grigoriev I.V."/>
            <person name="Nagy L.G."/>
            <person name="Martin F."/>
            <person name="Kauserud H."/>
        </authorList>
    </citation>
    <scope>NUCLEOTIDE SEQUENCE</scope>
    <source>
        <strain evidence="3">9284</strain>
    </source>
</reference>
<evidence type="ECO:0000256" key="1">
    <source>
        <dbReference type="SAM" id="MobiDB-lite"/>
    </source>
</evidence>
<evidence type="ECO:0000313" key="4">
    <source>
        <dbReference type="Proteomes" id="UP001221142"/>
    </source>
</evidence>
<feature type="non-terminal residue" evidence="3">
    <location>
        <position position="184"/>
    </location>
</feature>
<accession>A0AAD7F930</accession>
<keyword evidence="2" id="KW-0812">Transmembrane</keyword>
<feature type="region of interest" description="Disordered" evidence="1">
    <location>
        <begin position="63"/>
        <end position="87"/>
    </location>
</feature>
<proteinExistence type="predicted"/>
<evidence type="ECO:0000256" key="2">
    <source>
        <dbReference type="SAM" id="Phobius"/>
    </source>
</evidence>
<dbReference type="AlphaFoldDB" id="A0AAD7F930"/>
<organism evidence="3 4">
    <name type="scientific">Roridomyces roridus</name>
    <dbReference type="NCBI Taxonomy" id="1738132"/>
    <lineage>
        <taxon>Eukaryota</taxon>
        <taxon>Fungi</taxon>
        <taxon>Dikarya</taxon>
        <taxon>Basidiomycota</taxon>
        <taxon>Agaricomycotina</taxon>
        <taxon>Agaricomycetes</taxon>
        <taxon>Agaricomycetidae</taxon>
        <taxon>Agaricales</taxon>
        <taxon>Marasmiineae</taxon>
        <taxon>Mycenaceae</taxon>
        <taxon>Roridomyces</taxon>
    </lineage>
</organism>
<sequence length="184" mass="20763">MKVLPSFEVAPYTNSSPGAPALMATPPLPNNITYRVGNTLVYVRPASAYESALDLAQEEFGAGLQRQRPPQPDSDRQQQKQRELEREQLQREQEQETLRRTQKRAQLLQMLSLPTQGIVVTLVSSIAFILLTILALELTGWFLFLGLLITILAYLLLIISRAERLSTINDRLMRSVMSLSLSRI</sequence>
<evidence type="ECO:0000313" key="3">
    <source>
        <dbReference type="EMBL" id="KAJ7609872.1"/>
    </source>
</evidence>
<feature type="transmembrane region" description="Helical" evidence="2">
    <location>
        <begin position="141"/>
        <end position="159"/>
    </location>
</feature>
<name>A0AAD7F930_9AGAR</name>